<evidence type="ECO:0000313" key="3">
    <source>
        <dbReference type="Proteomes" id="UP000275078"/>
    </source>
</evidence>
<accession>A0A3N4HRB7</accession>
<dbReference type="Proteomes" id="UP000275078">
    <property type="component" value="Unassembled WGS sequence"/>
</dbReference>
<evidence type="ECO:0000256" key="1">
    <source>
        <dbReference type="SAM" id="MobiDB-lite"/>
    </source>
</evidence>
<evidence type="ECO:0000313" key="2">
    <source>
        <dbReference type="EMBL" id="RPA74591.1"/>
    </source>
</evidence>
<keyword evidence="3" id="KW-1185">Reference proteome</keyword>
<sequence length="157" mass="18603">MYDMYHPLKGSAVEKEKKIHGQLQQEPRASNSKHDQRYIHPKIKSSEPVTINEGEHMRRKSMIQRKLDKTTSTISLKNGDNKSRKNGQLNGGKPDDSVTLFFSLQIYRKALKTGRTNVSERLRWRFQRRQLRIQNLTFWRLRNPQEKWGCREVLANK</sequence>
<dbReference type="EMBL" id="ML119786">
    <property type="protein sequence ID" value="RPA74591.1"/>
    <property type="molecule type" value="Genomic_DNA"/>
</dbReference>
<protein>
    <submittedName>
        <fullName evidence="2">Uncharacterized protein</fullName>
    </submittedName>
</protein>
<dbReference type="AlphaFoldDB" id="A0A3N4HRB7"/>
<organism evidence="2 3">
    <name type="scientific">Ascobolus immersus RN42</name>
    <dbReference type="NCBI Taxonomy" id="1160509"/>
    <lineage>
        <taxon>Eukaryota</taxon>
        <taxon>Fungi</taxon>
        <taxon>Dikarya</taxon>
        <taxon>Ascomycota</taxon>
        <taxon>Pezizomycotina</taxon>
        <taxon>Pezizomycetes</taxon>
        <taxon>Pezizales</taxon>
        <taxon>Ascobolaceae</taxon>
        <taxon>Ascobolus</taxon>
    </lineage>
</organism>
<gene>
    <name evidence="2" type="ORF">BJ508DRAFT_312749</name>
</gene>
<reference evidence="2 3" key="1">
    <citation type="journal article" date="2018" name="Nat. Ecol. Evol.">
        <title>Pezizomycetes genomes reveal the molecular basis of ectomycorrhizal truffle lifestyle.</title>
        <authorList>
            <person name="Murat C."/>
            <person name="Payen T."/>
            <person name="Noel B."/>
            <person name="Kuo A."/>
            <person name="Morin E."/>
            <person name="Chen J."/>
            <person name="Kohler A."/>
            <person name="Krizsan K."/>
            <person name="Balestrini R."/>
            <person name="Da Silva C."/>
            <person name="Montanini B."/>
            <person name="Hainaut M."/>
            <person name="Levati E."/>
            <person name="Barry K.W."/>
            <person name="Belfiori B."/>
            <person name="Cichocki N."/>
            <person name="Clum A."/>
            <person name="Dockter R.B."/>
            <person name="Fauchery L."/>
            <person name="Guy J."/>
            <person name="Iotti M."/>
            <person name="Le Tacon F."/>
            <person name="Lindquist E.A."/>
            <person name="Lipzen A."/>
            <person name="Malagnac F."/>
            <person name="Mello A."/>
            <person name="Molinier V."/>
            <person name="Miyauchi S."/>
            <person name="Poulain J."/>
            <person name="Riccioni C."/>
            <person name="Rubini A."/>
            <person name="Sitrit Y."/>
            <person name="Splivallo R."/>
            <person name="Traeger S."/>
            <person name="Wang M."/>
            <person name="Zifcakova L."/>
            <person name="Wipf D."/>
            <person name="Zambonelli A."/>
            <person name="Paolocci F."/>
            <person name="Nowrousian M."/>
            <person name="Ottonello S."/>
            <person name="Baldrian P."/>
            <person name="Spatafora J.W."/>
            <person name="Henrissat B."/>
            <person name="Nagy L.G."/>
            <person name="Aury J.M."/>
            <person name="Wincker P."/>
            <person name="Grigoriev I.V."/>
            <person name="Bonfante P."/>
            <person name="Martin F.M."/>
        </authorList>
    </citation>
    <scope>NUCLEOTIDE SEQUENCE [LARGE SCALE GENOMIC DNA]</scope>
    <source>
        <strain evidence="2 3">RN42</strain>
    </source>
</reference>
<name>A0A3N4HRB7_ASCIM</name>
<feature type="region of interest" description="Disordered" evidence="1">
    <location>
        <begin position="1"/>
        <end position="94"/>
    </location>
</feature>
<proteinExistence type="predicted"/>